<dbReference type="PANTHER" id="PTHR31463">
    <property type="entry name" value="MACROPHAGE-EXPRESSED GENE 1 PROTEIN"/>
    <property type="match status" value="1"/>
</dbReference>
<dbReference type="EMBL" id="BTSY01000004">
    <property type="protein sequence ID" value="GMT25996.1"/>
    <property type="molecule type" value="Genomic_DNA"/>
</dbReference>
<feature type="non-terminal residue" evidence="2">
    <location>
        <position position="1"/>
    </location>
</feature>
<dbReference type="GO" id="GO:0016020">
    <property type="term" value="C:membrane"/>
    <property type="evidence" value="ECO:0007669"/>
    <property type="project" value="UniProtKB-SubCell"/>
</dbReference>
<keyword evidence="1" id="KW-1133">Transmembrane helix</keyword>
<proteinExistence type="predicted"/>
<accession>A0AAV5W1K4</accession>
<gene>
    <name evidence="2" type="ORF">PFISCL1PPCAC_17293</name>
</gene>
<feature type="transmembrane region" description="Helical" evidence="1">
    <location>
        <begin position="83"/>
        <end position="105"/>
    </location>
</feature>
<keyword evidence="1" id="KW-0472">Membrane</keyword>
<sequence>AQLKMKKCDDCKSDAGLIKRKMVGNRCEIKSDTGRFSLNGGLDDTVLYCDVKSNYKWMKGGKEITEIAAIEAKLEDKVNVGMVTLYVLLGIVLFGIVLAVIVFLVMRKKRAAQRLETLKSKGLEQKNDSIIDAIEVDDTKTLVL</sequence>
<reference evidence="2" key="1">
    <citation type="submission" date="2023-10" db="EMBL/GenBank/DDBJ databases">
        <title>Genome assembly of Pristionchus species.</title>
        <authorList>
            <person name="Yoshida K."/>
            <person name="Sommer R.J."/>
        </authorList>
    </citation>
    <scope>NUCLEOTIDE SEQUENCE</scope>
    <source>
        <strain evidence="2">RS5133</strain>
    </source>
</reference>
<evidence type="ECO:0000313" key="3">
    <source>
        <dbReference type="Proteomes" id="UP001432322"/>
    </source>
</evidence>
<keyword evidence="1" id="KW-0812">Transmembrane</keyword>
<protein>
    <submittedName>
        <fullName evidence="2">Uncharacterized protein</fullName>
    </submittedName>
</protein>
<evidence type="ECO:0000256" key="1">
    <source>
        <dbReference type="SAM" id="Phobius"/>
    </source>
</evidence>
<keyword evidence="3" id="KW-1185">Reference proteome</keyword>
<dbReference type="GO" id="GO:0045087">
    <property type="term" value="P:innate immune response"/>
    <property type="evidence" value="ECO:0007669"/>
    <property type="project" value="UniProtKB-KW"/>
</dbReference>
<dbReference type="PANTHER" id="PTHR31463:SF1">
    <property type="entry name" value="MACROPHAGE-EXPRESSED GENE 1 PROTEIN"/>
    <property type="match status" value="1"/>
</dbReference>
<dbReference type="AlphaFoldDB" id="A0AAV5W1K4"/>
<dbReference type="InterPro" id="IPR039707">
    <property type="entry name" value="MPEG1"/>
</dbReference>
<evidence type="ECO:0000313" key="2">
    <source>
        <dbReference type="EMBL" id="GMT25996.1"/>
    </source>
</evidence>
<dbReference type="Proteomes" id="UP001432322">
    <property type="component" value="Unassembled WGS sequence"/>
</dbReference>
<organism evidence="2 3">
    <name type="scientific">Pristionchus fissidentatus</name>
    <dbReference type="NCBI Taxonomy" id="1538716"/>
    <lineage>
        <taxon>Eukaryota</taxon>
        <taxon>Metazoa</taxon>
        <taxon>Ecdysozoa</taxon>
        <taxon>Nematoda</taxon>
        <taxon>Chromadorea</taxon>
        <taxon>Rhabditida</taxon>
        <taxon>Rhabditina</taxon>
        <taxon>Diplogasteromorpha</taxon>
        <taxon>Diplogasteroidea</taxon>
        <taxon>Neodiplogasteridae</taxon>
        <taxon>Pristionchus</taxon>
    </lineage>
</organism>
<name>A0AAV5W1K4_9BILA</name>
<comment type="caution">
    <text evidence="2">The sequence shown here is derived from an EMBL/GenBank/DDBJ whole genome shotgun (WGS) entry which is preliminary data.</text>
</comment>